<gene>
    <name evidence="8" type="ORF">OGAPHI_004663</name>
</gene>
<dbReference type="InterPro" id="IPR011701">
    <property type="entry name" value="MFS"/>
</dbReference>
<evidence type="ECO:0000256" key="1">
    <source>
        <dbReference type="ARBA" id="ARBA00004141"/>
    </source>
</evidence>
<dbReference type="Proteomes" id="UP000769157">
    <property type="component" value="Unassembled WGS sequence"/>
</dbReference>
<dbReference type="PANTHER" id="PTHR42718:SF9">
    <property type="entry name" value="MAJOR FACILITATOR SUPERFAMILY MULTIDRUG TRANSPORTER MFSC"/>
    <property type="match status" value="1"/>
</dbReference>
<feature type="transmembrane region" description="Helical" evidence="6">
    <location>
        <begin position="164"/>
        <end position="183"/>
    </location>
</feature>
<feature type="transmembrane region" description="Helical" evidence="6">
    <location>
        <begin position="40"/>
        <end position="60"/>
    </location>
</feature>
<feature type="domain" description="Major facilitator superfamily (MFS) profile" evidence="7">
    <location>
        <begin position="7"/>
        <end position="466"/>
    </location>
</feature>
<evidence type="ECO:0000259" key="7">
    <source>
        <dbReference type="PROSITE" id="PS50850"/>
    </source>
</evidence>
<reference evidence="8" key="1">
    <citation type="journal article" date="2021" name="Open Biol.">
        <title>Shared evolutionary footprints suggest mitochondrial oxidative damage underlies multiple complex I losses in fungi.</title>
        <authorList>
            <person name="Schikora-Tamarit M.A."/>
            <person name="Marcet-Houben M."/>
            <person name="Nosek J."/>
            <person name="Gabaldon T."/>
        </authorList>
    </citation>
    <scope>NUCLEOTIDE SEQUENCE</scope>
    <source>
        <strain evidence="8">CBS6075</strain>
    </source>
</reference>
<dbReference type="GO" id="GO:0016020">
    <property type="term" value="C:membrane"/>
    <property type="evidence" value="ECO:0007669"/>
    <property type="project" value="UniProtKB-SubCell"/>
</dbReference>
<dbReference type="Gene3D" id="1.20.1250.20">
    <property type="entry name" value="MFS general substrate transporter like domains"/>
    <property type="match status" value="1"/>
</dbReference>
<dbReference type="RefSeq" id="XP_046060229.1">
    <property type="nucleotide sequence ID" value="XM_046205765.1"/>
</dbReference>
<keyword evidence="4 6" id="KW-1133">Transmembrane helix</keyword>
<keyword evidence="2" id="KW-0813">Transport</keyword>
<feature type="transmembrane region" description="Helical" evidence="6">
    <location>
        <begin position="372"/>
        <end position="394"/>
    </location>
</feature>
<dbReference type="PANTHER" id="PTHR42718">
    <property type="entry name" value="MAJOR FACILITATOR SUPERFAMILY MULTIDRUG TRANSPORTER MFSC"/>
    <property type="match status" value="1"/>
</dbReference>
<dbReference type="OrthoDB" id="440755at2759"/>
<keyword evidence="9" id="KW-1185">Reference proteome</keyword>
<dbReference type="EMBL" id="JAEUBE010000352">
    <property type="protein sequence ID" value="KAH3663949.1"/>
    <property type="molecule type" value="Genomic_DNA"/>
</dbReference>
<evidence type="ECO:0000256" key="2">
    <source>
        <dbReference type="ARBA" id="ARBA00022448"/>
    </source>
</evidence>
<dbReference type="GO" id="GO:0022857">
    <property type="term" value="F:transmembrane transporter activity"/>
    <property type="evidence" value="ECO:0007669"/>
    <property type="project" value="InterPro"/>
</dbReference>
<proteinExistence type="predicted"/>
<evidence type="ECO:0000256" key="5">
    <source>
        <dbReference type="ARBA" id="ARBA00023136"/>
    </source>
</evidence>
<keyword evidence="5 6" id="KW-0472">Membrane</keyword>
<evidence type="ECO:0000256" key="4">
    <source>
        <dbReference type="ARBA" id="ARBA00022989"/>
    </source>
</evidence>
<dbReference type="AlphaFoldDB" id="A0A9P8T392"/>
<feature type="transmembrane region" description="Helical" evidence="6">
    <location>
        <begin position="311"/>
        <end position="331"/>
    </location>
</feature>
<feature type="transmembrane region" description="Helical" evidence="6">
    <location>
        <begin position="227"/>
        <end position="247"/>
    </location>
</feature>
<evidence type="ECO:0000256" key="6">
    <source>
        <dbReference type="SAM" id="Phobius"/>
    </source>
</evidence>
<accession>A0A9P8T392</accession>
<feature type="transmembrane region" description="Helical" evidence="6">
    <location>
        <begin position="72"/>
        <end position="92"/>
    </location>
</feature>
<reference evidence="8" key="2">
    <citation type="submission" date="2021-01" db="EMBL/GenBank/DDBJ databases">
        <authorList>
            <person name="Schikora-Tamarit M.A."/>
        </authorList>
    </citation>
    <scope>NUCLEOTIDE SEQUENCE</scope>
    <source>
        <strain evidence="8">CBS6075</strain>
    </source>
</reference>
<comment type="caution">
    <text evidence="8">The sequence shown here is derived from an EMBL/GenBank/DDBJ whole genome shotgun (WGS) entry which is preliminary data.</text>
</comment>
<feature type="transmembrane region" description="Helical" evidence="6">
    <location>
        <begin position="277"/>
        <end position="299"/>
    </location>
</feature>
<dbReference type="Pfam" id="PF07690">
    <property type="entry name" value="MFS_1"/>
    <property type="match status" value="1"/>
</dbReference>
<feature type="transmembrane region" description="Helical" evidence="6">
    <location>
        <begin position="406"/>
        <end position="428"/>
    </location>
</feature>
<feature type="transmembrane region" description="Helical" evidence="6">
    <location>
        <begin position="98"/>
        <end position="119"/>
    </location>
</feature>
<dbReference type="PROSITE" id="PS50850">
    <property type="entry name" value="MFS"/>
    <property type="match status" value="1"/>
</dbReference>
<feature type="transmembrane region" description="Helical" evidence="6">
    <location>
        <begin position="343"/>
        <end position="360"/>
    </location>
</feature>
<feature type="transmembrane region" description="Helical" evidence="6">
    <location>
        <begin position="131"/>
        <end position="152"/>
    </location>
</feature>
<dbReference type="Gene3D" id="1.20.1720.10">
    <property type="entry name" value="Multidrug resistance protein D"/>
    <property type="match status" value="1"/>
</dbReference>
<keyword evidence="3 6" id="KW-0812">Transmembrane</keyword>
<feature type="transmembrane region" description="Helical" evidence="6">
    <location>
        <begin position="443"/>
        <end position="463"/>
    </location>
</feature>
<name>A0A9P8T392_9ASCO</name>
<evidence type="ECO:0000256" key="3">
    <source>
        <dbReference type="ARBA" id="ARBA00022692"/>
    </source>
</evidence>
<dbReference type="InterPro" id="IPR036259">
    <property type="entry name" value="MFS_trans_sf"/>
</dbReference>
<dbReference type="GeneID" id="70236628"/>
<sequence length="482" mass="52704">MDRKKLAFALVMCGLTLDNLSVSAGFTMTDSLEEKLHEDYATVSWVISSYSLTMGAFVILTGKLGDIVGLHVVYITGLVVMGVTGLIVALVPKAIPLIIFRAIQGIGGAALVPTSFALTASYFQGKEMASAFRYLVLSRTASFGLGTILGGAFSETSIGYKSYFYFHFAVSVACLAGLTFFVVKVPPHKVVKLRDLDYAGSIFLVAGLLLIILGFTEAGTRWDSPKVYVTIPVGVIVVVGVAIYELVIIERLKAKWPDGAFGRMAVMFPSELGTVELYIASCVSGLFVYCAYATTILSLLQFHMDDGDSPLIASLRVFPSSVGIILCGLAWRPHYTKGMDPRLVVVISTLICLGMSIWTWRFRDGEYWRYELVSLFIQGFSLSVFFQTTFLIMLQKVPMHLQANANGIFQTFGQVGISLGSAVIVSIIGQDASKLVTNVKRCFYLAFASYAAVIVMFAIDIAWDFWRGKTELKQEPKAETEV</sequence>
<organism evidence="8 9">
    <name type="scientific">Ogataea philodendri</name>
    <dbReference type="NCBI Taxonomy" id="1378263"/>
    <lineage>
        <taxon>Eukaryota</taxon>
        <taxon>Fungi</taxon>
        <taxon>Dikarya</taxon>
        <taxon>Ascomycota</taxon>
        <taxon>Saccharomycotina</taxon>
        <taxon>Pichiomycetes</taxon>
        <taxon>Pichiales</taxon>
        <taxon>Pichiaceae</taxon>
        <taxon>Ogataea</taxon>
    </lineage>
</organism>
<evidence type="ECO:0000313" key="8">
    <source>
        <dbReference type="EMBL" id="KAH3663949.1"/>
    </source>
</evidence>
<protein>
    <recommendedName>
        <fullName evidence="7">Major facilitator superfamily (MFS) profile domain-containing protein</fullName>
    </recommendedName>
</protein>
<dbReference type="SUPFAM" id="SSF103473">
    <property type="entry name" value="MFS general substrate transporter"/>
    <property type="match status" value="1"/>
</dbReference>
<evidence type="ECO:0000313" key="9">
    <source>
        <dbReference type="Proteomes" id="UP000769157"/>
    </source>
</evidence>
<dbReference type="InterPro" id="IPR020846">
    <property type="entry name" value="MFS_dom"/>
</dbReference>
<comment type="subcellular location">
    <subcellularLocation>
        <location evidence="1">Membrane</location>
        <topology evidence="1">Multi-pass membrane protein</topology>
    </subcellularLocation>
</comment>
<feature type="transmembrane region" description="Helical" evidence="6">
    <location>
        <begin position="195"/>
        <end position="215"/>
    </location>
</feature>